<dbReference type="Gene3D" id="3.40.50.720">
    <property type="entry name" value="NAD(P)-binding Rossmann-like Domain"/>
    <property type="match status" value="1"/>
</dbReference>
<dbReference type="PANTHER" id="PTHR42940">
    <property type="entry name" value="ALCOHOL DEHYDROGENASE 1-RELATED"/>
    <property type="match status" value="1"/>
</dbReference>
<evidence type="ECO:0000259" key="8">
    <source>
        <dbReference type="Pfam" id="PF08240"/>
    </source>
</evidence>
<evidence type="ECO:0000256" key="1">
    <source>
        <dbReference type="ARBA" id="ARBA00001947"/>
    </source>
</evidence>
<dbReference type="GO" id="GO:0005737">
    <property type="term" value="C:cytoplasm"/>
    <property type="evidence" value="ECO:0007669"/>
    <property type="project" value="TreeGrafter"/>
</dbReference>
<dbReference type="Proteomes" id="UP000253307">
    <property type="component" value="Unassembled WGS sequence"/>
</dbReference>
<organism evidence="9 10">
    <name type="scientific">SAR86 cluster bacterium</name>
    <dbReference type="NCBI Taxonomy" id="2030880"/>
    <lineage>
        <taxon>Bacteria</taxon>
        <taxon>Pseudomonadati</taxon>
        <taxon>Pseudomonadota</taxon>
        <taxon>Gammaproteobacteria</taxon>
        <taxon>SAR86 cluster</taxon>
    </lineage>
</organism>
<dbReference type="InterPro" id="IPR011032">
    <property type="entry name" value="GroES-like_sf"/>
</dbReference>
<comment type="cofactor">
    <cofactor evidence="1 6">
        <name>Zn(2+)</name>
        <dbReference type="ChEBI" id="CHEBI:29105"/>
    </cofactor>
</comment>
<comment type="caution">
    <text evidence="9">The sequence shown here is derived from an EMBL/GenBank/DDBJ whole genome shotgun (WGS) entry which is preliminary data.</text>
</comment>
<evidence type="ECO:0000256" key="2">
    <source>
        <dbReference type="ARBA" id="ARBA00008072"/>
    </source>
</evidence>
<dbReference type="GO" id="GO:0008270">
    <property type="term" value="F:zinc ion binding"/>
    <property type="evidence" value="ECO:0007669"/>
    <property type="project" value="InterPro"/>
</dbReference>
<keyword evidence="3 6" id="KW-0479">Metal-binding</keyword>
<evidence type="ECO:0000256" key="4">
    <source>
        <dbReference type="ARBA" id="ARBA00022833"/>
    </source>
</evidence>
<dbReference type="AlphaFoldDB" id="A0A368BZV0"/>
<feature type="domain" description="Alcohol dehydrogenase-like N-terminal" evidence="8">
    <location>
        <begin position="26"/>
        <end position="136"/>
    </location>
</feature>
<comment type="similarity">
    <text evidence="2 6">Belongs to the zinc-containing alcohol dehydrogenase family.</text>
</comment>
<dbReference type="PANTHER" id="PTHR42940:SF8">
    <property type="entry name" value="VACUOLAR PROTEIN SORTING-ASSOCIATED PROTEIN 11"/>
    <property type="match status" value="1"/>
</dbReference>
<name>A0A368BZV0_9GAMM</name>
<dbReference type="GO" id="GO:0004022">
    <property type="term" value="F:alcohol dehydrogenase (NAD+) activity"/>
    <property type="evidence" value="ECO:0007669"/>
    <property type="project" value="TreeGrafter"/>
</dbReference>
<dbReference type="PROSITE" id="PS00059">
    <property type="entry name" value="ADH_ZINC"/>
    <property type="match status" value="1"/>
</dbReference>
<evidence type="ECO:0000256" key="6">
    <source>
        <dbReference type="RuleBase" id="RU361277"/>
    </source>
</evidence>
<gene>
    <name evidence="9" type="ORF">DBW96_00185</name>
</gene>
<sequence length="347" mass="37167">MKAYQVEEPGKPLVCNEVETPNPQGKEVLVKTISCGVCHSDVHIHEGAFNLGGGNKLELPLERPYTLGHEVFGEVIACGDDATVEIGSKFVVYPWIGCGECELCKKGDEHLCNLAQNIGVQMPGGFGDHILVPDQKYLHEAGDIEPHLAGSYACSGLTAYSALKKGLPYSSDNKAIILGVGGVGMMGLQIAKSAFNVNPIVIDVDDEKLEIALSNGASKAFNSTKEESLMEILEYTEGGAMTLIDFVGSELSAGFGTNLLAKGGKYIIVGLYGGELKMPLPLIPIMERTIQGSYVGSPVDMEELMELVRANKIDPIPVEKRNASEAYQTLLDLKDGKIIGRAALMHD</sequence>
<evidence type="ECO:0000256" key="5">
    <source>
        <dbReference type="ARBA" id="ARBA00023002"/>
    </source>
</evidence>
<keyword evidence="4 6" id="KW-0862">Zinc</keyword>
<evidence type="ECO:0000313" key="10">
    <source>
        <dbReference type="Proteomes" id="UP000253307"/>
    </source>
</evidence>
<dbReference type="CDD" id="cd08240">
    <property type="entry name" value="6_hydroxyhexanoate_dh_like"/>
    <property type="match status" value="1"/>
</dbReference>
<reference evidence="9 10" key="1">
    <citation type="journal article" date="2018" name="Microbiome">
        <title>Fine metagenomic profile of the Mediterranean stratified and mixed water columns revealed by assembly and recruitment.</title>
        <authorList>
            <person name="Haro-Moreno J.M."/>
            <person name="Lopez-Perez M."/>
            <person name="De La Torre J.R."/>
            <person name="Picazo A."/>
            <person name="Camacho A."/>
            <person name="Rodriguez-Valera F."/>
        </authorList>
    </citation>
    <scope>NUCLEOTIDE SEQUENCE [LARGE SCALE GENOMIC DNA]</scope>
    <source>
        <strain evidence="9">MED-G82</strain>
    </source>
</reference>
<accession>A0A368BZV0</accession>
<dbReference type="SUPFAM" id="SSF51735">
    <property type="entry name" value="NAD(P)-binding Rossmann-fold domains"/>
    <property type="match status" value="1"/>
</dbReference>
<dbReference type="SUPFAM" id="SSF50129">
    <property type="entry name" value="GroES-like"/>
    <property type="match status" value="1"/>
</dbReference>
<dbReference type="InterPro" id="IPR013149">
    <property type="entry name" value="ADH-like_C"/>
</dbReference>
<dbReference type="InterPro" id="IPR036291">
    <property type="entry name" value="NAD(P)-bd_dom_sf"/>
</dbReference>
<dbReference type="Gene3D" id="3.90.180.10">
    <property type="entry name" value="Medium-chain alcohol dehydrogenases, catalytic domain"/>
    <property type="match status" value="1"/>
</dbReference>
<protein>
    <submittedName>
        <fullName evidence="9">Alcohol dehydrogenase</fullName>
    </submittedName>
</protein>
<evidence type="ECO:0000259" key="7">
    <source>
        <dbReference type="Pfam" id="PF00107"/>
    </source>
</evidence>
<dbReference type="EMBL" id="QOPE01000001">
    <property type="protein sequence ID" value="RCL42858.1"/>
    <property type="molecule type" value="Genomic_DNA"/>
</dbReference>
<evidence type="ECO:0000256" key="3">
    <source>
        <dbReference type="ARBA" id="ARBA00022723"/>
    </source>
</evidence>
<dbReference type="InterPro" id="IPR013154">
    <property type="entry name" value="ADH-like_N"/>
</dbReference>
<proteinExistence type="inferred from homology"/>
<feature type="domain" description="Alcohol dehydrogenase-like C-terminal" evidence="7">
    <location>
        <begin position="182"/>
        <end position="308"/>
    </location>
</feature>
<dbReference type="Pfam" id="PF00107">
    <property type="entry name" value="ADH_zinc_N"/>
    <property type="match status" value="1"/>
</dbReference>
<dbReference type="Pfam" id="PF08240">
    <property type="entry name" value="ADH_N"/>
    <property type="match status" value="1"/>
</dbReference>
<evidence type="ECO:0000313" key="9">
    <source>
        <dbReference type="EMBL" id="RCL42858.1"/>
    </source>
</evidence>
<dbReference type="InterPro" id="IPR002328">
    <property type="entry name" value="ADH_Zn_CS"/>
</dbReference>
<keyword evidence="5" id="KW-0560">Oxidoreductase</keyword>